<evidence type="ECO:0000313" key="1">
    <source>
        <dbReference type="EMBL" id="KAL2065776.1"/>
    </source>
</evidence>
<gene>
    <name evidence="1" type="ORF">VTL71DRAFT_3446</name>
</gene>
<reference evidence="1 2" key="1">
    <citation type="journal article" date="2024" name="Commun. Biol.">
        <title>Comparative genomic analysis of thermophilic fungi reveals convergent evolutionary adaptations and gene losses.</title>
        <authorList>
            <person name="Steindorff A.S."/>
            <person name="Aguilar-Pontes M.V."/>
            <person name="Robinson A.J."/>
            <person name="Andreopoulos B."/>
            <person name="LaButti K."/>
            <person name="Kuo A."/>
            <person name="Mondo S."/>
            <person name="Riley R."/>
            <person name="Otillar R."/>
            <person name="Haridas S."/>
            <person name="Lipzen A."/>
            <person name="Grimwood J."/>
            <person name="Schmutz J."/>
            <person name="Clum A."/>
            <person name="Reid I.D."/>
            <person name="Moisan M.C."/>
            <person name="Butler G."/>
            <person name="Nguyen T.T.M."/>
            <person name="Dewar K."/>
            <person name="Conant G."/>
            <person name="Drula E."/>
            <person name="Henrissat B."/>
            <person name="Hansel C."/>
            <person name="Singer S."/>
            <person name="Hutchinson M.I."/>
            <person name="de Vries R.P."/>
            <person name="Natvig D.O."/>
            <person name="Powell A.J."/>
            <person name="Tsang A."/>
            <person name="Grigoriev I.V."/>
        </authorList>
    </citation>
    <scope>NUCLEOTIDE SEQUENCE [LARGE SCALE GENOMIC DNA]</scope>
    <source>
        <strain evidence="1 2">CBS 494.80</strain>
    </source>
</reference>
<organism evidence="1 2">
    <name type="scientific">Oculimacula yallundae</name>
    <dbReference type="NCBI Taxonomy" id="86028"/>
    <lineage>
        <taxon>Eukaryota</taxon>
        <taxon>Fungi</taxon>
        <taxon>Dikarya</taxon>
        <taxon>Ascomycota</taxon>
        <taxon>Pezizomycotina</taxon>
        <taxon>Leotiomycetes</taxon>
        <taxon>Helotiales</taxon>
        <taxon>Ploettnerulaceae</taxon>
        <taxon>Oculimacula</taxon>
    </lineage>
</organism>
<keyword evidence="2" id="KW-1185">Reference proteome</keyword>
<dbReference type="EMBL" id="JAZHXI010000012">
    <property type="protein sequence ID" value="KAL2065776.1"/>
    <property type="molecule type" value="Genomic_DNA"/>
</dbReference>
<protein>
    <submittedName>
        <fullName evidence="1">Uncharacterized protein</fullName>
    </submittedName>
</protein>
<accession>A0ABR4C924</accession>
<proteinExistence type="predicted"/>
<comment type="caution">
    <text evidence="1">The sequence shown here is derived from an EMBL/GenBank/DDBJ whole genome shotgun (WGS) entry which is preliminary data.</text>
</comment>
<evidence type="ECO:0000313" key="2">
    <source>
        <dbReference type="Proteomes" id="UP001595075"/>
    </source>
</evidence>
<name>A0ABR4C924_9HELO</name>
<dbReference type="Proteomes" id="UP001595075">
    <property type="component" value="Unassembled WGS sequence"/>
</dbReference>
<sequence>MGERLFLAQVTAEKKAAVLKCGMWIHKELPKEEPGSKTRARRLFPDDWRPTEAMQGHNIGINEVKGKFILRWKKSENHSISLRLNAPMEAVPKSGSESRAVSFTACGLDIVDAAGKAFLPSTLDNKLAKASIPRKHFLSTEPGSDLVDLWKAVLSHDGIQILEEKAEGAIIWGSERCVDRIARNSKSETPRQSRPPRRSDALYLLDEFLRERFPEGGIFRTQSKEKMRGSTEDLQAFVEFLKQPQYIRHPYSAPPLGDLT</sequence>